<proteinExistence type="predicted"/>
<dbReference type="Proteomes" id="UP001589793">
    <property type="component" value="Unassembled WGS sequence"/>
</dbReference>
<dbReference type="Gene3D" id="3.40.50.1820">
    <property type="entry name" value="alpha/beta hydrolase"/>
    <property type="match status" value="1"/>
</dbReference>
<evidence type="ECO:0000256" key="1">
    <source>
        <dbReference type="SAM" id="MobiDB-lite"/>
    </source>
</evidence>
<feature type="region of interest" description="Disordered" evidence="1">
    <location>
        <begin position="82"/>
        <end position="111"/>
    </location>
</feature>
<dbReference type="InterPro" id="IPR029058">
    <property type="entry name" value="AB_hydrolase_fold"/>
</dbReference>
<dbReference type="EMBL" id="JBHLSV010000026">
    <property type="protein sequence ID" value="MFC0675567.1"/>
    <property type="molecule type" value="Genomic_DNA"/>
</dbReference>
<comment type="caution">
    <text evidence="2">The sequence shown here is derived from an EMBL/GenBank/DDBJ whole genome shotgun (WGS) entry which is preliminary data.</text>
</comment>
<dbReference type="SUPFAM" id="SSF53474">
    <property type="entry name" value="alpha/beta-Hydrolases"/>
    <property type="match status" value="1"/>
</dbReference>
<keyword evidence="3" id="KW-1185">Reference proteome</keyword>
<organism evidence="2 3">
    <name type="scientific">Brachybacterium hainanense</name>
    <dbReference type="NCBI Taxonomy" id="1541174"/>
    <lineage>
        <taxon>Bacteria</taxon>
        <taxon>Bacillati</taxon>
        <taxon>Actinomycetota</taxon>
        <taxon>Actinomycetes</taxon>
        <taxon>Micrococcales</taxon>
        <taxon>Dermabacteraceae</taxon>
        <taxon>Brachybacterium</taxon>
    </lineage>
</organism>
<name>A0ABV6RGQ8_9MICO</name>
<evidence type="ECO:0000313" key="3">
    <source>
        <dbReference type="Proteomes" id="UP001589793"/>
    </source>
</evidence>
<sequence>MSAFCGMDTAQARDHAQRLRTASGAVEDLRSRLDPAIRSATWTGPDAEEFRRRWTELSSGPLGTAVQNLAVHGDRLLGQADQQDVTSDADGTEHGPPGNPSTLPAADAGDSHLGYLRDDDPWLPDWLEGPLENGMAHLAGTASDLIGWGVDAGIDALEGGLGLFGVNTDGIAQFQRDAGHLGGVLEDWATGRRVPTVAELGASSLLAAGSGLIGLYEAATGTDTPLLDDRPGGIVDGITTSTEPARSPQTLQDLVLENNGLRRRGEEAVAAGNIGIQEVRSADGAEPVYIVQVPPTEGEAITDVPGAYGEQGNSRDWGSNLRLVAGQHPAAMDDVQAAMEAAGVPPGARVMLVGHSQGGIIANQLAADPGFNNASGAPGTYDITHTFSVGSPVQTVVPAQSTTESVNVHHGFGLGPGGVSGDLIPRLDLDGLQVDGGTLGAPNRHEVSLPGYPVPSLDPVRILESNHDSVGLNGEADAGYAGSVADATATDPTLSALQRDLTGVYIGQGTYVARSTVVSVGRGEP</sequence>
<evidence type="ECO:0000313" key="2">
    <source>
        <dbReference type="EMBL" id="MFC0675567.1"/>
    </source>
</evidence>
<dbReference type="RefSeq" id="WP_376982597.1">
    <property type="nucleotide sequence ID" value="NZ_JBHLSV010000026.1"/>
</dbReference>
<protein>
    <recommendedName>
        <fullName evidence="4">Alpha/beta hydrolase</fullName>
    </recommendedName>
</protein>
<gene>
    <name evidence="2" type="ORF">ACFFF6_16575</name>
</gene>
<dbReference type="Gene3D" id="1.10.287.1060">
    <property type="entry name" value="ESAT-6-like"/>
    <property type="match status" value="1"/>
</dbReference>
<accession>A0ABV6RGQ8</accession>
<reference evidence="2 3" key="1">
    <citation type="submission" date="2024-09" db="EMBL/GenBank/DDBJ databases">
        <authorList>
            <person name="Sun Q."/>
            <person name="Mori K."/>
        </authorList>
    </citation>
    <scope>NUCLEOTIDE SEQUENCE [LARGE SCALE GENOMIC DNA]</scope>
    <source>
        <strain evidence="2 3">CICC 10874</strain>
    </source>
</reference>
<evidence type="ECO:0008006" key="4">
    <source>
        <dbReference type="Google" id="ProtNLM"/>
    </source>
</evidence>